<evidence type="ECO:0000313" key="3">
    <source>
        <dbReference type="Proteomes" id="UP001305521"/>
    </source>
</evidence>
<evidence type="ECO:0000313" key="2">
    <source>
        <dbReference type="EMBL" id="WPB82990.1"/>
    </source>
</evidence>
<accession>A0ABZ0PCR1</accession>
<dbReference type="PANTHER" id="PTHR30632:SF11">
    <property type="entry name" value="BLR4797 PROTEIN"/>
    <property type="match status" value="1"/>
</dbReference>
<keyword evidence="1" id="KW-0732">Signal</keyword>
<dbReference type="Gene3D" id="3.40.190.10">
    <property type="entry name" value="Periplasmic binding protein-like II"/>
    <property type="match status" value="2"/>
</dbReference>
<protein>
    <submittedName>
        <fullName evidence="2">Substrate-binding domain-containing protein</fullName>
    </submittedName>
</protein>
<feature type="chain" id="PRO_5045623903" evidence="1">
    <location>
        <begin position="23"/>
        <end position="253"/>
    </location>
</feature>
<sequence length="253" mass="26350">MQRRLFLGLGLAGLLPAAPRAAAPLQVMTSGAFTAPFEILAPRFTAETGHAITTIRGASMGAAPDALPNRLARGEAADVVILARGSLDGLVRAGLVRAGSERDLVHSAIAMAVRAGTPHPRIGTVEEFRQTLLNAASIGYSSSASGVYLSTELFARLGITEQMAGKARQFPRWVGREVANGVVELGFQQRSELLPIPGIEIVGPLPAPIQRVTTFSAGIGARAEQPEAALALIRFLASPAAHEVIRAAGLDPA</sequence>
<reference evidence="2 3" key="1">
    <citation type="submission" date="2023-11" db="EMBL/GenBank/DDBJ databases">
        <title>Arctic aerobic anoxygenic photoheterotroph Sediminicoccus rosea KRV36 adapts its photosynthesis to long days of polar summer.</title>
        <authorList>
            <person name="Tomasch J."/>
            <person name="Kopejtka K."/>
            <person name="Bily T."/>
            <person name="Gardiner A.T."/>
            <person name="Gardian Z."/>
            <person name="Shivaramu S."/>
            <person name="Koblizek M."/>
            <person name="Engelhardt F."/>
            <person name="Kaftan D."/>
        </authorList>
    </citation>
    <scope>NUCLEOTIDE SEQUENCE [LARGE SCALE GENOMIC DNA]</scope>
    <source>
        <strain evidence="2 3">R-30</strain>
    </source>
</reference>
<dbReference type="SUPFAM" id="SSF53850">
    <property type="entry name" value="Periplasmic binding protein-like II"/>
    <property type="match status" value="1"/>
</dbReference>
<evidence type="ECO:0000256" key="1">
    <source>
        <dbReference type="SAM" id="SignalP"/>
    </source>
</evidence>
<dbReference type="RefSeq" id="WP_318646971.1">
    <property type="nucleotide sequence ID" value="NZ_CP137852.1"/>
</dbReference>
<keyword evidence="3" id="KW-1185">Reference proteome</keyword>
<dbReference type="PANTHER" id="PTHR30632">
    <property type="entry name" value="MOLYBDATE-BINDING PERIPLASMIC PROTEIN"/>
    <property type="match status" value="1"/>
</dbReference>
<gene>
    <name evidence="2" type="ORF">R9Z33_12835</name>
</gene>
<name>A0ABZ0PCR1_9PROT</name>
<dbReference type="EMBL" id="CP137852">
    <property type="protein sequence ID" value="WPB82990.1"/>
    <property type="molecule type" value="Genomic_DNA"/>
</dbReference>
<dbReference type="InterPro" id="IPR050682">
    <property type="entry name" value="ModA/WtpA"/>
</dbReference>
<dbReference type="Pfam" id="PF13531">
    <property type="entry name" value="SBP_bac_11"/>
    <property type="match status" value="1"/>
</dbReference>
<organism evidence="2 3">
    <name type="scientific">Sediminicoccus rosea</name>
    <dbReference type="NCBI Taxonomy" id="1225128"/>
    <lineage>
        <taxon>Bacteria</taxon>
        <taxon>Pseudomonadati</taxon>
        <taxon>Pseudomonadota</taxon>
        <taxon>Alphaproteobacteria</taxon>
        <taxon>Acetobacterales</taxon>
        <taxon>Roseomonadaceae</taxon>
        <taxon>Sediminicoccus</taxon>
    </lineage>
</organism>
<proteinExistence type="predicted"/>
<feature type="signal peptide" evidence="1">
    <location>
        <begin position="1"/>
        <end position="22"/>
    </location>
</feature>
<dbReference type="Proteomes" id="UP001305521">
    <property type="component" value="Chromosome"/>
</dbReference>